<protein>
    <submittedName>
        <fullName evidence="2">HNH endonuclease</fullName>
    </submittedName>
</protein>
<accession>A0A1I3GIN2</accession>
<evidence type="ECO:0000313" key="2">
    <source>
        <dbReference type="EMBL" id="SFI23092.1"/>
    </source>
</evidence>
<organism evidence="2 3">
    <name type="scientific">Paraburkholderia megapolitana</name>
    <dbReference type="NCBI Taxonomy" id="420953"/>
    <lineage>
        <taxon>Bacteria</taxon>
        <taxon>Pseudomonadati</taxon>
        <taxon>Pseudomonadota</taxon>
        <taxon>Betaproteobacteria</taxon>
        <taxon>Burkholderiales</taxon>
        <taxon>Burkholderiaceae</taxon>
        <taxon>Paraburkholderia</taxon>
    </lineage>
</organism>
<dbReference type="InterPro" id="IPR003615">
    <property type="entry name" value="HNH_nuc"/>
</dbReference>
<keyword evidence="2" id="KW-0540">Nuclease</keyword>
<evidence type="ECO:0000313" key="3">
    <source>
        <dbReference type="Proteomes" id="UP000199548"/>
    </source>
</evidence>
<name>A0A1I3GIN2_9BURK</name>
<keyword evidence="2" id="KW-0378">Hydrolase</keyword>
<dbReference type="GO" id="GO:0004519">
    <property type="term" value="F:endonuclease activity"/>
    <property type="evidence" value="ECO:0007669"/>
    <property type="project" value="UniProtKB-KW"/>
</dbReference>
<sequence>MPWIEMSRNPDERPELWRVGQCLWSPRRNKIGRPWAFWETMREVQPGDTIFHLCGGSGKAAFVGFSTAASSCLSIDEGPDGPQELYRIQLTDFESLSSPLPLGTIFRENEHGLRVYFNENRNTESSKERLFYVEQAGRLQCLNGAYLSFLSERLLSLLLGIEASATPSSSIAVANSTVTGVILREAASRVGQQGFARNVKRNYGYRCCFPSCGADDRRFLVAAHIARWADLPQLRGETSNGLCLCVLHDRAFEVGAFTFDANGRVVLRRSENSTSWLTSILESAVGKLLVPGTISPSPRALAHHWVTHGYDVRDMSNRP</sequence>
<dbReference type="Proteomes" id="UP000199548">
    <property type="component" value="Unassembled WGS sequence"/>
</dbReference>
<proteinExistence type="predicted"/>
<dbReference type="AlphaFoldDB" id="A0A1I3GIN2"/>
<keyword evidence="3" id="KW-1185">Reference proteome</keyword>
<dbReference type="Pfam" id="PF13391">
    <property type="entry name" value="HNH_2"/>
    <property type="match status" value="1"/>
</dbReference>
<dbReference type="RefSeq" id="WP_091010195.1">
    <property type="nucleotide sequence ID" value="NZ_CP041745.1"/>
</dbReference>
<keyword evidence="2" id="KW-0255">Endonuclease</keyword>
<evidence type="ECO:0000259" key="1">
    <source>
        <dbReference type="Pfam" id="PF13391"/>
    </source>
</evidence>
<reference evidence="2 3" key="1">
    <citation type="submission" date="2016-10" db="EMBL/GenBank/DDBJ databases">
        <authorList>
            <person name="de Groot N.N."/>
        </authorList>
    </citation>
    <scope>NUCLEOTIDE SEQUENCE [LARGE SCALE GENOMIC DNA]</scope>
    <source>
        <strain evidence="2 3">LMG 23650</strain>
    </source>
</reference>
<gene>
    <name evidence="2" type="ORF">SAMN05192543_102525</name>
</gene>
<feature type="domain" description="HNH nuclease" evidence="1">
    <location>
        <begin position="207"/>
        <end position="260"/>
    </location>
</feature>
<dbReference type="OrthoDB" id="9811869at2"/>
<dbReference type="EMBL" id="FOQU01000002">
    <property type="protein sequence ID" value="SFI23092.1"/>
    <property type="molecule type" value="Genomic_DNA"/>
</dbReference>